<dbReference type="InterPro" id="IPR032405">
    <property type="entry name" value="Kinesin_assoc"/>
</dbReference>
<feature type="compositionally biased region" description="Polar residues" evidence="10">
    <location>
        <begin position="1382"/>
        <end position="1395"/>
    </location>
</feature>
<dbReference type="GO" id="GO:0005874">
    <property type="term" value="C:microtubule"/>
    <property type="evidence" value="ECO:0007669"/>
    <property type="project" value="UniProtKB-KW"/>
</dbReference>
<dbReference type="Pfam" id="PF00498">
    <property type="entry name" value="FHA"/>
    <property type="match status" value="1"/>
</dbReference>
<feature type="compositionally biased region" description="Low complexity" evidence="10">
    <location>
        <begin position="1370"/>
        <end position="1381"/>
    </location>
</feature>
<evidence type="ECO:0000256" key="1">
    <source>
        <dbReference type="ARBA" id="ARBA00004245"/>
    </source>
</evidence>
<dbReference type="InterPro" id="IPR000253">
    <property type="entry name" value="FHA_dom"/>
</dbReference>
<feature type="region of interest" description="Disordered" evidence="10">
    <location>
        <begin position="1356"/>
        <end position="1603"/>
    </location>
</feature>
<feature type="compositionally biased region" description="Pro residues" evidence="10">
    <location>
        <begin position="1266"/>
        <end position="1279"/>
    </location>
</feature>
<dbReference type="SUPFAM" id="SSF49879">
    <property type="entry name" value="SMAD/FHA domain"/>
    <property type="match status" value="1"/>
</dbReference>
<evidence type="ECO:0000256" key="5">
    <source>
        <dbReference type="ARBA" id="ARBA00022840"/>
    </source>
</evidence>
<dbReference type="CDD" id="cd22706">
    <property type="entry name" value="FHA_KIF13"/>
    <property type="match status" value="1"/>
</dbReference>
<keyword evidence="8" id="KW-0206">Cytoskeleton</keyword>
<comment type="caution">
    <text evidence="9">Lacks conserved residue(s) required for the propagation of feature annotation.</text>
</comment>
<evidence type="ECO:0000259" key="11">
    <source>
        <dbReference type="PROSITE" id="PS50067"/>
    </source>
</evidence>
<keyword evidence="4" id="KW-0547">Nucleotide-binding</keyword>
<dbReference type="FunFam" id="3.40.850.10:FF:000167">
    <property type="entry name" value="Uncharacterized protein"/>
    <property type="match status" value="1"/>
</dbReference>
<keyword evidence="13" id="KW-1185">Reference proteome</keyword>
<comment type="similarity">
    <text evidence="9">Belongs to the TRAFAC class myosin-kinesin ATPase superfamily. Kinesin family.</text>
</comment>
<keyword evidence="7" id="KW-0505">Motor protein</keyword>
<keyword evidence="3" id="KW-0493">Microtubule</keyword>
<dbReference type="InterPro" id="IPR001752">
    <property type="entry name" value="Kinesin_motor_dom"/>
</dbReference>
<feature type="region of interest" description="Disordered" evidence="10">
    <location>
        <begin position="421"/>
        <end position="441"/>
    </location>
</feature>
<dbReference type="PRINTS" id="PR00380">
    <property type="entry name" value="KINESINHEAVY"/>
</dbReference>
<proteinExistence type="inferred from homology"/>
<feature type="domain" description="Kinesin motor" evidence="11">
    <location>
        <begin position="1"/>
        <end position="144"/>
    </location>
</feature>
<keyword evidence="5" id="KW-0067">ATP-binding</keyword>
<dbReference type="PROSITE" id="PS00411">
    <property type="entry name" value="KINESIN_MOTOR_1"/>
    <property type="match status" value="1"/>
</dbReference>
<dbReference type="InterPro" id="IPR019821">
    <property type="entry name" value="Kinesin_motor_CS"/>
</dbReference>
<comment type="subcellular location">
    <subcellularLocation>
        <location evidence="1">Cytoplasm</location>
        <location evidence="1">Cytoskeleton</location>
    </subcellularLocation>
</comment>
<protein>
    <submittedName>
        <fullName evidence="12">Kinesin-like protein KIF13A</fullName>
    </submittedName>
</protein>
<organism evidence="12 13">
    <name type="scientific">Amphibalanus amphitrite</name>
    <name type="common">Striped barnacle</name>
    <name type="synonym">Balanus amphitrite</name>
    <dbReference type="NCBI Taxonomy" id="1232801"/>
    <lineage>
        <taxon>Eukaryota</taxon>
        <taxon>Metazoa</taxon>
        <taxon>Ecdysozoa</taxon>
        <taxon>Arthropoda</taxon>
        <taxon>Crustacea</taxon>
        <taxon>Multicrustacea</taxon>
        <taxon>Cirripedia</taxon>
        <taxon>Thoracica</taxon>
        <taxon>Thoracicalcarea</taxon>
        <taxon>Balanomorpha</taxon>
        <taxon>Balanoidea</taxon>
        <taxon>Balanidae</taxon>
        <taxon>Amphibalaninae</taxon>
        <taxon>Amphibalanus</taxon>
    </lineage>
</organism>
<dbReference type="OrthoDB" id="3176171at2759"/>
<dbReference type="InterPro" id="IPR022164">
    <property type="entry name" value="Kinesin-like"/>
</dbReference>
<evidence type="ECO:0000256" key="8">
    <source>
        <dbReference type="ARBA" id="ARBA00023212"/>
    </source>
</evidence>
<dbReference type="InterPro" id="IPR008984">
    <property type="entry name" value="SMAD_FHA_dom_sf"/>
</dbReference>
<dbReference type="FunFam" id="2.60.200.20:FF:000002">
    <property type="entry name" value="Kinesin family member 13A"/>
    <property type="match status" value="1"/>
</dbReference>
<dbReference type="GO" id="GO:0005524">
    <property type="term" value="F:ATP binding"/>
    <property type="evidence" value="ECO:0007669"/>
    <property type="project" value="UniProtKB-KW"/>
</dbReference>
<feature type="region of interest" description="Disordered" evidence="10">
    <location>
        <begin position="1180"/>
        <end position="1225"/>
    </location>
</feature>
<keyword evidence="6" id="KW-0175">Coiled coil</keyword>
<evidence type="ECO:0000256" key="6">
    <source>
        <dbReference type="ARBA" id="ARBA00023054"/>
    </source>
</evidence>
<comment type="caution">
    <text evidence="12">The sequence shown here is derived from an EMBL/GenBank/DDBJ whole genome shotgun (WGS) entry which is preliminary data.</text>
</comment>
<feature type="compositionally biased region" description="Acidic residues" evidence="10">
    <location>
        <begin position="1485"/>
        <end position="1496"/>
    </location>
</feature>
<evidence type="ECO:0000256" key="10">
    <source>
        <dbReference type="SAM" id="MobiDB-lite"/>
    </source>
</evidence>
<dbReference type="Gene3D" id="6.10.250.2520">
    <property type="match status" value="1"/>
</dbReference>
<dbReference type="GO" id="GO:0007018">
    <property type="term" value="P:microtubule-based movement"/>
    <property type="evidence" value="ECO:0007669"/>
    <property type="project" value="InterPro"/>
</dbReference>
<accession>A0A6A4WYV5</accession>
<evidence type="ECO:0000256" key="2">
    <source>
        <dbReference type="ARBA" id="ARBA00022490"/>
    </source>
</evidence>
<dbReference type="GO" id="GO:0008017">
    <property type="term" value="F:microtubule binding"/>
    <property type="evidence" value="ECO:0007669"/>
    <property type="project" value="InterPro"/>
</dbReference>
<dbReference type="Pfam" id="PF16183">
    <property type="entry name" value="Kinesin_assoc"/>
    <property type="match status" value="2"/>
</dbReference>
<feature type="compositionally biased region" description="Basic and acidic residues" evidence="10">
    <location>
        <begin position="1567"/>
        <end position="1579"/>
    </location>
</feature>
<dbReference type="SUPFAM" id="SSF52540">
    <property type="entry name" value="P-loop containing nucleoside triphosphate hydrolases"/>
    <property type="match status" value="1"/>
</dbReference>
<dbReference type="Gene3D" id="3.40.850.10">
    <property type="entry name" value="Kinesin motor domain"/>
    <property type="match status" value="1"/>
</dbReference>
<gene>
    <name evidence="12" type="primary">Kif13a_2</name>
    <name evidence="12" type="ORF">FJT64_017117</name>
</gene>
<sequence length="1603" mass="175849">MASHRIYEVRFCLLQTLTDLQSGVTGEKVSRISLVDLAGSERAVKTGAAGDRLKEGSNINKRSVSRSLTTLGLVISKLADASAGKARSKADNFVPYRDSVLTWLLKDNLGGNSKTVMVATISPASDNYEETLSTLRYADRAKRIVNHAVVNEDPNARIIRELRDEVERLRDQLSRLKSGGEMIEDFEETGDDALREKLSENEKIMRQMSETWEEKLQKTGRVQQERKQALEKMGISVQSVGISVQKNKFYLVNLNADPSLNEMLVYYLKDHTVVGLPDAPGRTDIQLSGLGIQPEHCRLIIEDGALHMVPVDGARCCVNGSQVTERTQLRHGDRLLWGNNHFFRVNCPRSGGSGGAPEPQTPAQNFDYDFAREELVMKELGDNPIQTAIERLEHHHQQDKQMALEQQKLEYERQFEQLRSAMSPSAPGPLGLDGSRRGPSLYSPLAQSRLEQWARDREEQFRRSVATLRQEIVRANSLAREASSMAQELRRSTSYSVTLQIPPENLGPNRRRGLFVCEPAICVKRRGYPNQIWSLEKLDNKLVDMRELYNEIQSGNMMQDSAGDPFFETQENHHLIGVASLFLEAILHDVCLNYQVPIISQQGEVAGRLHVELERVAGCFQDRIADSTSNHSGDSGRSEEDLLQNTVTCRVTIKQATGLPPSLSHFVFCQYNFWGCSQTQVCPPIITQERSTQWTTVSGDRVIVQFDHCRDFVIPICEEFIEHCAEGALSVEVWGHRSAGFTSSIPTTLDVVDSQLAKARSLADRWAELTRKLELWVEIQELNDHGDYQPVEVATRADVASGGVYQLRQGQQRRLAVRVQPVTNSGTLPLVCDAVTAVNIGSVTCRYRLQKPLDSYQEADLNQLREKWSSALVRRRQYLDSHLQKIIKKQDKSESDNDREKSLLDQWIQLNEERNAVLVPAAGSGIPGSPLSADVPQRPGLERHVPVLFLDLNADDMSTGMLPGELTCAGLSSHLPKEHGEDMVGLTIVRATDGPEVSAVVQWDSSVHDSVYLNRITPANERVYLVVLARVRLCQPLPMDIVLRKRLCVNIYKPTFTNKLMRSISLRRGDQVEATGVVYEVVSNIPKASEELEDRESLAQIAGSGTEAADPDGETYIEKYLQGVSAVDSILRLDRLRQSVAVKELVQESAGPTGTGSMRKTASVPNISYFQRSDGANRSESFLDLGGLQSGGDGGDPSPHHLHHRMSLGPGAKLDSGPRSANRPTFLNLSAGMRLSGAMSKCRSMLAGLSGSLMALHEETGGERPQSPPSPPPPPPPQLLLPAHGAPTPSPGSLKLASRMTTLHEDHDREGSPEPSDSCLPANGPTPLTTGRGGMAARARLAGRMRSSRTFDSLVEIPAPAKTNSPSVTSSGYGSQAVSSSNLCSEDSMSLQSIDETPDSEASVVPARRPGAGAGRLPAPPPLRQRSAEVHREPDPDPEPEPETARQTDPEPETVRQTDPDPESARQIEEAEPKPEPEPGPEPGPESEAEPEQDPEPETRLEEPEPAAPQNGLPVGEEPLEPSEGSRTELEEPLAGGQSEVRGTPDSSRQTPLEGSAPEWSTPGSQEGDHGHSSPEGEPGHGSQELTPDAVSGSEYPPAVIPS</sequence>
<dbReference type="Pfam" id="PF12423">
    <property type="entry name" value="KIF1B"/>
    <property type="match status" value="1"/>
</dbReference>
<dbReference type="Proteomes" id="UP000440578">
    <property type="component" value="Unassembled WGS sequence"/>
</dbReference>
<dbReference type="Pfam" id="PF12473">
    <property type="entry name" value="DUF3694"/>
    <property type="match status" value="2"/>
</dbReference>
<evidence type="ECO:0000256" key="7">
    <source>
        <dbReference type="ARBA" id="ARBA00023175"/>
    </source>
</evidence>
<dbReference type="EMBL" id="VIIS01000190">
    <property type="protein sequence ID" value="KAF0312125.1"/>
    <property type="molecule type" value="Genomic_DNA"/>
</dbReference>
<feature type="region of interest" description="Disordered" evidence="10">
    <location>
        <begin position="1258"/>
        <end position="1333"/>
    </location>
</feature>
<name>A0A6A4WYV5_AMPAM</name>
<dbReference type="PANTHER" id="PTHR47117">
    <property type="entry name" value="STAR-RELATED LIPID TRANSFER PROTEIN 9"/>
    <property type="match status" value="1"/>
</dbReference>
<dbReference type="InterPro" id="IPR027417">
    <property type="entry name" value="P-loop_NTPase"/>
</dbReference>
<evidence type="ECO:0000256" key="4">
    <source>
        <dbReference type="ARBA" id="ARBA00022741"/>
    </source>
</evidence>
<feature type="compositionally biased region" description="Basic and acidic residues" evidence="10">
    <location>
        <begin position="1443"/>
        <end position="1477"/>
    </location>
</feature>
<dbReference type="InterPro" id="IPR036961">
    <property type="entry name" value="Kinesin_motor_dom_sf"/>
</dbReference>
<dbReference type="Pfam" id="PF00225">
    <property type="entry name" value="Kinesin"/>
    <property type="match status" value="1"/>
</dbReference>
<feature type="compositionally biased region" description="Basic and acidic residues" evidence="10">
    <location>
        <begin position="1426"/>
        <end position="1435"/>
    </location>
</feature>
<dbReference type="Gene3D" id="2.60.200.20">
    <property type="match status" value="1"/>
</dbReference>
<feature type="compositionally biased region" description="Basic and acidic residues" evidence="10">
    <location>
        <begin position="1302"/>
        <end position="1312"/>
    </location>
</feature>
<evidence type="ECO:0000313" key="12">
    <source>
        <dbReference type="EMBL" id="KAF0312125.1"/>
    </source>
</evidence>
<keyword evidence="2" id="KW-0963">Cytoplasm</keyword>
<evidence type="ECO:0000313" key="13">
    <source>
        <dbReference type="Proteomes" id="UP000440578"/>
    </source>
</evidence>
<evidence type="ECO:0000256" key="9">
    <source>
        <dbReference type="PROSITE-ProRule" id="PRU00283"/>
    </source>
</evidence>
<dbReference type="SMART" id="SM00129">
    <property type="entry name" value="KISc"/>
    <property type="match status" value="1"/>
</dbReference>
<feature type="compositionally biased region" description="Low complexity" evidence="10">
    <location>
        <begin position="1406"/>
        <end position="1417"/>
    </location>
</feature>
<dbReference type="GO" id="GO:0003777">
    <property type="term" value="F:microtubule motor activity"/>
    <property type="evidence" value="ECO:0007669"/>
    <property type="project" value="InterPro"/>
</dbReference>
<dbReference type="PROSITE" id="PS50067">
    <property type="entry name" value="KINESIN_MOTOR_2"/>
    <property type="match status" value="1"/>
</dbReference>
<reference evidence="12 13" key="1">
    <citation type="submission" date="2019-07" db="EMBL/GenBank/DDBJ databases">
        <title>Draft genome assembly of a fouling barnacle, Amphibalanus amphitrite (Darwin, 1854): The first reference genome for Thecostraca.</title>
        <authorList>
            <person name="Kim W."/>
        </authorList>
    </citation>
    <scope>NUCLEOTIDE SEQUENCE [LARGE SCALE GENOMIC DNA]</scope>
    <source>
        <strain evidence="12">SNU_AA5</strain>
        <tissue evidence="12">Soma without cirri and trophi</tissue>
    </source>
</reference>
<dbReference type="InterPro" id="IPR022140">
    <property type="entry name" value="Kinesin-like_KIF1-typ"/>
</dbReference>
<evidence type="ECO:0000256" key="3">
    <source>
        <dbReference type="ARBA" id="ARBA00022701"/>
    </source>
</evidence>